<comment type="catalytic activity">
    <reaction evidence="9 12">
        <text>lipid IVA (E. coli) + CMP-3-deoxy-beta-D-manno-octulosonate = alpha-Kdo-(2-&gt;6)-lipid IVA (E. coli) + CMP + H(+)</text>
        <dbReference type="Rhea" id="RHEA:28066"/>
        <dbReference type="ChEBI" id="CHEBI:15378"/>
        <dbReference type="ChEBI" id="CHEBI:58603"/>
        <dbReference type="ChEBI" id="CHEBI:60364"/>
        <dbReference type="ChEBI" id="CHEBI:60377"/>
        <dbReference type="ChEBI" id="CHEBI:85987"/>
        <dbReference type="EC" id="2.4.99.12"/>
    </reaction>
</comment>
<evidence type="ECO:0000256" key="4">
    <source>
        <dbReference type="ARBA" id="ARBA00012621"/>
    </source>
</evidence>
<comment type="caution">
    <text evidence="14">The sequence shown here is derived from an EMBL/GenBank/DDBJ whole genome shotgun (WGS) entry which is preliminary data.</text>
</comment>
<dbReference type="AlphaFoldDB" id="A0A0P7E6Q2"/>
<sequence>MARILYSLLLYLLSPLVVFYLYVLRGKKNKGYREHFAERFGFSNLSHHDVVFHCASVGEVLAATPLIKAVQSENPTLTILVTCNTPTGREQIKNNFKDAVSCCYLPIDFFFATKRFLKRIQPKVLCILETELWPNLMAQSNNNGTKVLVLNARLSAKSQQGYQKVMPLTKVIMHSISDLASHNQDDAKRFIELGLKPEKTRVFGSIKFDITPTDEQLNKVAALKNQYNNERFIWVAGSTHPIEHELILTAHEKLLKALPHALLIIAPRHPEQFDKVAEVLKSSNLSFSRRSEDNYNKQQVVLADTLGELQCLYGVANISYVGGSLIERGGHNPLESAAFSVGVLAGPHTYNFDHIYPELISAQGAKTVTDENHLADTLIALSSDVQETIKLGQQAQKCVANNQGAISKTVKLIEHYLEK</sequence>
<dbReference type="EC" id="2.4.99.12" evidence="4 12"/>
<organism evidence="14 15">
    <name type="scientific">Pseudoalteromonas lipolytica</name>
    <dbReference type="NCBI Taxonomy" id="570156"/>
    <lineage>
        <taxon>Bacteria</taxon>
        <taxon>Pseudomonadati</taxon>
        <taxon>Pseudomonadota</taxon>
        <taxon>Gammaproteobacteria</taxon>
        <taxon>Alteromonadales</taxon>
        <taxon>Pseudoalteromonadaceae</taxon>
        <taxon>Pseudoalteromonas</taxon>
    </lineage>
</organism>
<keyword evidence="6 12" id="KW-0808">Transferase</keyword>
<dbReference type="RefSeq" id="WP_054551057.1">
    <property type="nucleotide sequence ID" value="NZ_LJTC01000001.1"/>
</dbReference>
<feature type="transmembrane region" description="Helical" evidence="12">
    <location>
        <begin position="6"/>
        <end position="24"/>
    </location>
</feature>
<dbReference type="STRING" id="570156.AOG27_00515"/>
<dbReference type="OrthoDB" id="9789797at2"/>
<dbReference type="GO" id="GO:0043842">
    <property type="term" value="F:Kdo transferase activity"/>
    <property type="evidence" value="ECO:0007669"/>
    <property type="project" value="UniProtKB-EC"/>
</dbReference>
<dbReference type="SUPFAM" id="SSF53756">
    <property type="entry name" value="UDP-Glycosyltransferase/glycogen phosphorylase"/>
    <property type="match status" value="1"/>
</dbReference>
<comment type="function">
    <text evidence="12">Involved in lipopolysaccharide (LPS) biosynthesis. Catalyzes the transfer of 3-deoxy-D-manno-octulosonate (Kdo) residue(s) from CMP-Kdo to lipid IV(A), the tetraacyldisaccharide-1,4'-bisphosphate precursor of lipid A.</text>
</comment>
<dbReference type="EMBL" id="LJTC01000001">
    <property type="protein sequence ID" value="KPM85305.1"/>
    <property type="molecule type" value="Genomic_DNA"/>
</dbReference>
<gene>
    <name evidence="14" type="ORF">AOG27_00515</name>
</gene>
<dbReference type="FunFam" id="3.40.50.2000:FF:000032">
    <property type="entry name" value="3-deoxy-D-manno-octulosonic acid transferase"/>
    <property type="match status" value="1"/>
</dbReference>
<dbReference type="NCBIfam" id="NF004388">
    <property type="entry name" value="PRK05749.1-4"/>
    <property type="match status" value="1"/>
</dbReference>
<dbReference type="InterPro" id="IPR039901">
    <property type="entry name" value="Kdotransferase"/>
</dbReference>
<feature type="site" description="Transition state stabilizer" evidence="11">
    <location>
        <position position="207"/>
    </location>
</feature>
<comment type="subcellular location">
    <subcellularLocation>
        <location evidence="1">Cell inner membrane</location>
        <topology evidence="1">Single-pass membrane protein</topology>
        <orientation evidence="1">Cytoplasmic side</orientation>
    </subcellularLocation>
    <subcellularLocation>
        <location evidence="12">Cell membrane</location>
    </subcellularLocation>
</comment>
<evidence type="ECO:0000256" key="9">
    <source>
        <dbReference type="ARBA" id="ARBA00049183"/>
    </source>
</evidence>
<keyword evidence="12" id="KW-0812">Transmembrane</keyword>
<dbReference type="PATRIC" id="fig|570156.3.peg.101"/>
<dbReference type="Pfam" id="PF04413">
    <property type="entry name" value="Glycos_transf_N"/>
    <property type="match status" value="1"/>
</dbReference>
<evidence type="ECO:0000313" key="15">
    <source>
        <dbReference type="Proteomes" id="UP000050378"/>
    </source>
</evidence>
<keyword evidence="12" id="KW-1003">Cell membrane</keyword>
<evidence type="ECO:0000256" key="2">
    <source>
        <dbReference type="ARBA" id="ARBA00004713"/>
    </source>
</evidence>
<keyword evidence="12" id="KW-1133">Transmembrane helix</keyword>
<dbReference type="GO" id="GO:0009244">
    <property type="term" value="P:lipopolysaccharide core region biosynthetic process"/>
    <property type="evidence" value="ECO:0007669"/>
    <property type="project" value="UniProtKB-UniRule"/>
</dbReference>
<dbReference type="GO" id="GO:0005886">
    <property type="term" value="C:plasma membrane"/>
    <property type="evidence" value="ECO:0007669"/>
    <property type="project" value="UniProtKB-SubCell"/>
</dbReference>
<dbReference type="Gene3D" id="3.40.50.2000">
    <property type="entry name" value="Glycogen Phosphorylase B"/>
    <property type="match status" value="1"/>
</dbReference>
<evidence type="ECO:0000256" key="6">
    <source>
        <dbReference type="ARBA" id="ARBA00022679"/>
    </source>
</evidence>
<feature type="domain" description="3-deoxy-D-manno-octulosonic-acid transferase N-terminal" evidence="13">
    <location>
        <begin position="35"/>
        <end position="210"/>
    </location>
</feature>
<dbReference type="UniPathway" id="UPA00958"/>
<evidence type="ECO:0000256" key="7">
    <source>
        <dbReference type="ARBA" id="ARBA00022968"/>
    </source>
</evidence>
<evidence type="ECO:0000259" key="13">
    <source>
        <dbReference type="Pfam" id="PF04413"/>
    </source>
</evidence>
<evidence type="ECO:0000256" key="5">
    <source>
        <dbReference type="ARBA" id="ARBA00019077"/>
    </source>
</evidence>
<feature type="site" description="Transition state stabilizer" evidence="11">
    <location>
        <position position="129"/>
    </location>
</feature>
<dbReference type="InterPro" id="IPR007507">
    <property type="entry name" value="Glycos_transf_N"/>
</dbReference>
<proteinExistence type="inferred from homology"/>
<evidence type="ECO:0000256" key="3">
    <source>
        <dbReference type="ARBA" id="ARBA00006380"/>
    </source>
</evidence>
<feature type="active site" description="Proton acceptor" evidence="10">
    <location>
        <position position="59"/>
    </location>
</feature>
<evidence type="ECO:0000256" key="8">
    <source>
        <dbReference type="ARBA" id="ARBA00031445"/>
    </source>
</evidence>
<keyword evidence="12" id="KW-0472">Membrane</keyword>
<evidence type="ECO:0000313" key="14">
    <source>
        <dbReference type="EMBL" id="KPM85305.1"/>
    </source>
</evidence>
<evidence type="ECO:0000256" key="10">
    <source>
        <dbReference type="PIRSR" id="PIRSR639901-1"/>
    </source>
</evidence>
<comment type="pathway">
    <text evidence="2 12">Bacterial outer membrane biogenesis; LPS core biosynthesis.</text>
</comment>
<dbReference type="InterPro" id="IPR038107">
    <property type="entry name" value="Glycos_transf_N_sf"/>
</dbReference>
<protein>
    <recommendedName>
        <fullName evidence="5 12">3-deoxy-D-manno-octulosonic acid transferase</fullName>
        <shortName evidence="12">Kdo transferase</shortName>
        <ecNumber evidence="4 12">2.4.99.12</ecNumber>
    </recommendedName>
    <alternativeName>
        <fullName evidence="8 12">Lipid IV(A) 3-deoxy-D-manno-octulosonic acid transferase</fullName>
    </alternativeName>
</protein>
<keyword evidence="7" id="KW-0735">Signal-anchor</keyword>
<dbReference type="PANTHER" id="PTHR42755:SF1">
    <property type="entry name" value="3-DEOXY-D-MANNO-OCTULOSONIC ACID TRANSFERASE, MITOCHONDRIAL-RELATED"/>
    <property type="match status" value="1"/>
</dbReference>
<name>A0A0P7E6Q2_9GAMM</name>
<dbReference type="Gene3D" id="3.40.50.11720">
    <property type="entry name" value="3-Deoxy-D-manno-octulosonic-acid transferase, N-terminal domain"/>
    <property type="match status" value="1"/>
</dbReference>
<evidence type="ECO:0000256" key="1">
    <source>
        <dbReference type="ARBA" id="ARBA00004388"/>
    </source>
</evidence>
<accession>A0A0P7E6Q2</accession>
<dbReference type="FunFam" id="3.40.50.11720:FF:000001">
    <property type="entry name" value="3-deoxy-D-manno-octulosonic acid transferase"/>
    <property type="match status" value="1"/>
</dbReference>
<dbReference type="GO" id="GO:0009245">
    <property type="term" value="P:lipid A biosynthetic process"/>
    <property type="evidence" value="ECO:0007669"/>
    <property type="project" value="TreeGrafter"/>
</dbReference>
<comment type="similarity">
    <text evidence="3">Belongs to the glycosyltransferase group 1 family. Glycosyltransferase 30 subfamily.</text>
</comment>
<reference evidence="14 15" key="1">
    <citation type="submission" date="2015-09" db="EMBL/GenBank/DDBJ databases">
        <title>Draft Genome Sequence of Pseudoalteromonas lipolytica UCD-48B.</title>
        <authorList>
            <person name="Krusor M."/>
            <person name="Coil D.A."/>
            <person name="Lang J.M."/>
            <person name="Eisen J.A."/>
            <person name="Alexiev A."/>
        </authorList>
    </citation>
    <scope>NUCLEOTIDE SEQUENCE [LARGE SCALE GENOMIC DNA]</scope>
    <source>
        <strain evidence="14 15">UCD-48B</strain>
    </source>
</reference>
<evidence type="ECO:0000256" key="11">
    <source>
        <dbReference type="PIRSR" id="PIRSR639901-2"/>
    </source>
</evidence>
<keyword evidence="12" id="KW-0448">Lipopolysaccharide biosynthesis</keyword>
<dbReference type="PANTHER" id="PTHR42755">
    <property type="entry name" value="3-DEOXY-MANNO-OCTULOSONATE CYTIDYLYLTRANSFERASE"/>
    <property type="match status" value="1"/>
</dbReference>
<dbReference type="Proteomes" id="UP000050378">
    <property type="component" value="Unassembled WGS sequence"/>
</dbReference>
<evidence type="ECO:0000256" key="12">
    <source>
        <dbReference type="RuleBase" id="RU365103"/>
    </source>
</evidence>